<dbReference type="WBParaSite" id="Pan_g8296.t1">
    <property type="protein sequence ID" value="Pan_g8296.t1"/>
    <property type="gene ID" value="Pan_g8296"/>
</dbReference>
<evidence type="ECO:0000313" key="2">
    <source>
        <dbReference type="WBParaSite" id="Pan_g8296.t1"/>
    </source>
</evidence>
<evidence type="ECO:0000313" key="1">
    <source>
        <dbReference type="Proteomes" id="UP000492821"/>
    </source>
</evidence>
<sequence>MLEDVGKALNKIGLEINKDKTKWMSNEPRTTTTELTLNGKVIERVQHFVYLGKLIGFRRPKVPATAAFKEISRRISSGWLVFNKMKTLMRKNNVPMQLKRRFHDQCVLPAMLYAAETWALTKSDKERLMVAQRNMERCMLGITRRNMEHNESIRRKTAVKDCIQSARKVKFAARVTSDADKWTARITNWTPPSKRPVGMARLDI</sequence>
<accession>A0A7E4WAP6</accession>
<reference evidence="1" key="1">
    <citation type="journal article" date="2013" name="Genetics">
        <title>The draft genome and transcriptome of Panagrellus redivivus are shaped by the harsh demands of a free-living lifestyle.</title>
        <authorList>
            <person name="Srinivasan J."/>
            <person name="Dillman A.R."/>
            <person name="Macchietto M.G."/>
            <person name="Heikkinen L."/>
            <person name="Lakso M."/>
            <person name="Fracchia K.M."/>
            <person name="Antoshechkin I."/>
            <person name="Mortazavi A."/>
            <person name="Wong G."/>
            <person name="Sternberg P.W."/>
        </authorList>
    </citation>
    <scope>NUCLEOTIDE SEQUENCE [LARGE SCALE GENOMIC DNA]</scope>
    <source>
        <strain evidence="1">MT8872</strain>
    </source>
</reference>
<keyword evidence="1" id="KW-1185">Reference proteome</keyword>
<name>A0A7E4WAP6_PANRE</name>
<organism evidence="1 2">
    <name type="scientific">Panagrellus redivivus</name>
    <name type="common">Microworm</name>
    <dbReference type="NCBI Taxonomy" id="6233"/>
    <lineage>
        <taxon>Eukaryota</taxon>
        <taxon>Metazoa</taxon>
        <taxon>Ecdysozoa</taxon>
        <taxon>Nematoda</taxon>
        <taxon>Chromadorea</taxon>
        <taxon>Rhabditida</taxon>
        <taxon>Tylenchina</taxon>
        <taxon>Panagrolaimomorpha</taxon>
        <taxon>Panagrolaimoidea</taxon>
        <taxon>Panagrolaimidae</taxon>
        <taxon>Panagrellus</taxon>
    </lineage>
</organism>
<proteinExistence type="predicted"/>
<dbReference type="PANTHER" id="PTHR47027">
    <property type="entry name" value="REVERSE TRANSCRIPTASE DOMAIN-CONTAINING PROTEIN"/>
    <property type="match status" value="1"/>
</dbReference>
<dbReference type="AlphaFoldDB" id="A0A7E4WAP6"/>
<reference evidence="2" key="2">
    <citation type="submission" date="2020-10" db="UniProtKB">
        <authorList>
            <consortium name="WormBaseParasite"/>
        </authorList>
    </citation>
    <scope>IDENTIFICATION</scope>
</reference>
<dbReference type="Proteomes" id="UP000492821">
    <property type="component" value="Unassembled WGS sequence"/>
</dbReference>
<dbReference type="PANTHER" id="PTHR47027:SF29">
    <property type="entry name" value="C2H2-TYPE DOMAIN-CONTAINING PROTEIN"/>
    <property type="match status" value="1"/>
</dbReference>
<protein>
    <submittedName>
        <fullName evidence="2">Reverse transcriptase domain-containing protein</fullName>
    </submittedName>
</protein>